<evidence type="ECO:0000259" key="2">
    <source>
        <dbReference type="Pfam" id="PF04982"/>
    </source>
</evidence>
<protein>
    <recommendedName>
        <fullName evidence="2">HPP transmembrane region domain-containing protein</fullName>
    </recommendedName>
</protein>
<evidence type="ECO:0000256" key="1">
    <source>
        <dbReference type="SAM" id="Phobius"/>
    </source>
</evidence>
<comment type="caution">
    <text evidence="3">The sequence shown here is derived from an EMBL/GenBank/DDBJ whole genome shotgun (WGS) entry which is preliminary data.</text>
</comment>
<evidence type="ECO:0000313" key="4">
    <source>
        <dbReference type="Proteomes" id="UP001499841"/>
    </source>
</evidence>
<keyword evidence="1" id="KW-0472">Membrane</keyword>
<gene>
    <name evidence="3" type="ORF">GCM10022262_01190</name>
</gene>
<evidence type="ECO:0000313" key="3">
    <source>
        <dbReference type="EMBL" id="GAA4285760.1"/>
    </source>
</evidence>
<dbReference type="InterPro" id="IPR058581">
    <property type="entry name" value="TM_HPP"/>
</dbReference>
<dbReference type="EMBL" id="BAABBA010000001">
    <property type="protein sequence ID" value="GAA4285760.1"/>
    <property type="molecule type" value="Genomic_DNA"/>
</dbReference>
<reference evidence="4" key="1">
    <citation type="journal article" date="2019" name="Int. J. Syst. Evol. Microbiol.">
        <title>The Global Catalogue of Microorganisms (GCM) 10K type strain sequencing project: providing services to taxonomists for standard genome sequencing and annotation.</title>
        <authorList>
            <consortium name="The Broad Institute Genomics Platform"/>
            <consortium name="The Broad Institute Genome Sequencing Center for Infectious Disease"/>
            <person name="Wu L."/>
            <person name="Ma J."/>
        </authorList>
    </citation>
    <scope>NUCLEOTIDE SEQUENCE [LARGE SCALE GENOMIC DNA]</scope>
    <source>
        <strain evidence="4">JCM 17459</strain>
    </source>
</reference>
<name>A0ABP8EP79_9MICO</name>
<feature type="transmembrane region" description="Helical" evidence="1">
    <location>
        <begin position="20"/>
        <end position="50"/>
    </location>
</feature>
<accession>A0ABP8EP79</accession>
<dbReference type="Pfam" id="PF04982">
    <property type="entry name" value="TM_HPP"/>
    <property type="match status" value="1"/>
</dbReference>
<feature type="transmembrane region" description="Helical" evidence="1">
    <location>
        <begin position="84"/>
        <end position="102"/>
    </location>
</feature>
<sequence>MTAVEAPVGVSRLLVPGAIATAMLAALAGLELLGLPTFAIPFVATATILATAPGSPLARTRTVVLAYGLSLVVALAIVDTWGSSTAAAVVAAGLAVLVTAVARVSHPPAAAGAAMVGLQGTEWVFLLGGVLPALAALLAVAVVAGVLVRSYPYRLHW</sequence>
<feature type="transmembrane region" description="Helical" evidence="1">
    <location>
        <begin position="62"/>
        <end position="78"/>
    </location>
</feature>
<keyword evidence="1" id="KW-1133">Transmembrane helix</keyword>
<keyword evidence="1" id="KW-0812">Transmembrane</keyword>
<keyword evidence="4" id="KW-1185">Reference proteome</keyword>
<feature type="domain" description="HPP transmembrane region" evidence="2">
    <location>
        <begin position="17"/>
        <end position="152"/>
    </location>
</feature>
<organism evidence="3 4">
    <name type="scientific">Georgenia daeguensis</name>
    <dbReference type="NCBI Taxonomy" id="908355"/>
    <lineage>
        <taxon>Bacteria</taxon>
        <taxon>Bacillati</taxon>
        <taxon>Actinomycetota</taxon>
        <taxon>Actinomycetes</taxon>
        <taxon>Micrococcales</taxon>
        <taxon>Bogoriellaceae</taxon>
        <taxon>Georgenia</taxon>
    </lineage>
</organism>
<proteinExistence type="predicted"/>
<dbReference type="RefSeq" id="WP_345036453.1">
    <property type="nucleotide sequence ID" value="NZ_BAABBA010000001.1"/>
</dbReference>
<feature type="transmembrane region" description="Helical" evidence="1">
    <location>
        <begin position="123"/>
        <end position="148"/>
    </location>
</feature>
<dbReference type="Proteomes" id="UP001499841">
    <property type="component" value="Unassembled WGS sequence"/>
</dbReference>